<accession>A0AAV7XBC2</accession>
<evidence type="ECO:0000313" key="3">
    <source>
        <dbReference type="Proteomes" id="UP001075354"/>
    </source>
</evidence>
<reference evidence="2" key="1">
    <citation type="submission" date="2022-12" db="EMBL/GenBank/DDBJ databases">
        <title>Chromosome-level genome assembly of the bean flower thrips Megalurothrips usitatus.</title>
        <authorList>
            <person name="Ma L."/>
            <person name="Liu Q."/>
            <person name="Li H."/>
            <person name="Cai W."/>
        </authorList>
    </citation>
    <scope>NUCLEOTIDE SEQUENCE</scope>
    <source>
        <strain evidence="2">Cailab_2022a</strain>
    </source>
</reference>
<comment type="caution">
    <text evidence="2">The sequence shown here is derived from an EMBL/GenBank/DDBJ whole genome shotgun (WGS) entry which is preliminary data.</text>
</comment>
<evidence type="ECO:0000256" key="1">
    <source>
        <dbReference type="SAM" id="MobiDB-lite"/>
    </source>
</evidence>
<organism evidence="2 3">
    <name type="scientific">Megalurothrips usitatus</name>
    <name type="common">bean blossom thrips</name>
    <dbReference type="NCBI Taxonomy" id="439358"/>
    <lineage>
        <taxon>Eukaryota</taxon>
        <taxon>Metazoa</taxon>
        <taxon>Ecdysozoa</taxon>
        <taxon>Arthropoda</taxon>
        <taxon>Hexapoda</taxon>
        <taxon>Insecta</taxon>
        <taxon>Pterygota</taxon>
        <taxon>Neoptera</taxon>
        <taxon>Paraneoptera</taxon>
        <taxon>Thysanoptera</taxon>
        <taxon>Terebrantia</taxon>
        <taxon>Thripoidea</taxon>
        <taxon>Thripidae</taxon>
        <taxon>Megalurothrips</taxon>
    </lineage>
</organism>
<proteinExistence type="predicted"/>
<keyword evidence="3" id="KW-1185">Reference proteome</keyword>
<feature type="region of interest" description="Disordered" evidence="1">
    <location>
        <begin position="1"/>
        <end position="97"/>
    </location>
</feature>
<feature type="compositionally biased region" description="Pro residues" evidence="1">
    <location>
        <begin position="60"/>
        <end position="69"/>
    </location>
</feature>
<dbReference type="EMBL" id="JAPTSV010000012">
    <property type="protein sequence ID" value="KAJ1521926.1"/>
    <property type="molecule type" value="Genomic_DNA"/>
</dbReference>
<feature type="compositionally biased region" description="Basic and acidic residues" evidence="1">
    <location>
        <begin position="17"/>
        <end position="36"/>
    </location>
</feature>
<evidence type="ECO:0000313" key="2">
    <source>
        <dbReference type="EMBL" id="KAJ1521926.1"/>
    </source>
</evidence>
<dbReference type="Proteomes" id="UP001075354">
    <property type="component" value="Chromosome 12"/>
</dbReference>
<feature type="compositionally biased region" description="Low complexity" evidence="1">
    <location>
        <begin position="85"/>
        <end position="95"/>
    </location>
</feature>
<gene>
    <name evidence="2" type="ORF">ONE63_002260</name>
</gene>
<name>A0AAV7XBC2_9NEOP</name>
<sequence>MEELLIAEPPVEPISSYRDESGYKKPVDDSPLRGESEGGWPSGHPLPLPKWGPLGDPDPGWGPLPPDPARPAEGRAGRGPGHVPGTGPRTGPATGHRLTAVRVETVVDYEDLAARVEHTTQQLLRDHHYNTLGNFLRFYSAYSQRGDQDAARLFREYRPPITAAHHTCVGLGMTLQRQLSALPGSAGVRLRAALHLVSCEEAIENPAAYLSEVPSPTTSEKEHVLVAARVDIGGRRGVLLLDPGYHVARVVTVMSDGLYPHTGWFTQSDEPEVRREYMYTLSPDEKYVLWTVRETRGERQTLSVNLVYVERPYLSAVTVTERRNIVYNFRSLLARNTKGQLTAGVYFPLAVVSADAGPACTVFYSEVVAGTSVKRRELDVEQELALVLCSQQLGMHDDQLEEILTKVAHVMADATFIKQVLDINNAIEEMSDDN</sequence>
<protein>
    <submittedName>
        <fullName evidence="2">Uncharacterized protein</fullName>
    </submittedName>
</protein>
<dbReference type="AlphaFoldDB" id="A0AAV7XBC2"/>